<feature type="compositionally biased region" description="Low complexity" evidence="6">
    <location>
        <begin position="795"/>
        <end position="808"/>
    </location>
</feature>
<feature type="domain" description="ComEC/Rec2-related protein" evidence="8">
    <location>
        <begin position="288"/>
        <end position="570"/>
    </location>
</feature>
<feature type="transmembrane region" description="Helical" evidence="7">
    <location>
        <begin position="574"/>
        <end position="590"/>
    </location>
</feature>
<dbReference type="KEGG" id="mmed:Mame_03167"/>
<feature type="transmembrane region" description="Helical" evidence="7">
    <location>
        <begin position="114"/>
        <end position="134"/>
    </location>
</feature>
<proteinExistence type="predicted"/>
<feature type="compositionally biased region" description="Basic and acidic residues" evidence="6">
    <location>
        <begin position="760"/>
        <end position="778"/>
    </location>
</feature>
<accession>A0A1U9Z456</accession>
<dbReference type="AlphaFoldDB" id="A0A1U9Z456"/>
<feature type="transmembrane region" description="Helical" evidence="7">
    <location>
        <begin position="350"/>
        <end position="368"/>
    </location>
</feature>
<sequence>MRGSGAGTSEIDGAESRRAVPARFRAAFRKRQPKGEREADFYQRDAGRAGRFDIAALWREEQAFGRPFLMVPVALAAGIGWWFSLAESPSSLGLGIYGGLAVFAAVLLRNGRGLLPVASACIALFLCGALLAELETARRATVMLDSAVTTHITGVVESREPTETGWRYLVQVTATDDPVIHRPPERVTLVARGNLPPVGIGHAIQGLGRLLPPSAPVMPGLVDFGFLSYFDGIGAVGFFYGPPADIGVAPAPGLNARAGFAIERIRDGIAGRTRAVLAGDTGAFANAIITGERRALSDDMLDALRNAGLAHIIAISGLHMALAAGIFFSSLRLLLALSPRAAEAVSTKKIAAAAAIAAALFYLLISGMQVSAERAFIMLAVMLAAAIFDRPAISLRNVALAALVILIVTPAEVVGPGMQMSFAATLALIAGYGAWQRRPAEGFRQSRGPLRWLWIAASGIVLTALIGGLSTTPFAIHHFSRIAGYGLLGNLLAMPVVTFIVMPAGLLSLIAMPLNLHAPFLFVMGWGLDWVMRAATWVDGLGGAFTTGRAPEGFLLLFLAGFLPLVLLRTRLRLLGVIPMAVSVALISWPREPSPSQILVADDGNLVAFVTGDVAALTTKRPPSFVFEQWETALALAETLPPVEESALVLDEEDRFARLEAADMASAARALRDTITEAGRTPGIFHCKKDAWCYGLFMELRLMTVDRPAFAGLACDNADIVVSRYRPGFQICRSGAYLVTPAMRRQHGAFQFTLPPTASRTRDDGDIRRSVAEPDRGEAIVQQASNANPLRVGKADAAAPPSTPSQSPCGPMTLSISTSVRALTRPWNRHRLYDWRSGEYLPVIAVPETLTFSGNGGSGRPACPAP</sequence>
<dbReference type="Pfam" id="PF03772">
    <property type="entry name" value="Competence"/>
    <property type="match status" value="1"/>
</dbReference>
<evidence type="ECO:0000256" key="2">
    <source>
        <dbReference type="ARBA" id="ARBA00022475"/>
    </source>
</evidence>
<organism evidence="9 10">
    <name type="scientific">Martelella mediterranea DSM 17316</name>
    <dbReference type="NCBI Taxonomy" id="1122214"/>
    <lineage>
        <taxon>Bacteria</taxon>
        <taxon>Pseudomonadati</taxon>
        <taxon>Pseudomonadota</taxon>
        <taxon>Alphaproteobacteria</taxon>
        <taxon>Hyphomicrobiales</taxon>
        <taxon>Aurantimonadaceae</taxon>
        <taxon>Martelella</taxon>
    </lineage>
</organism>
<evidence type="ECO:0000256" key="7">
    <source>
        <dbReference type="SAM" id="Phobius"/>
    </source>
</evidence>
<dbReference type="eggNOG" id="COG0658">
    <property type="taxonomic scope" value="Bacteria"/>
</dbReference>
<dbReference type="NCBIfam" id="TIGR00360">
    <property type="entry name" value="ComEC_N-term"/>
    <property type="match status" value="1"/>
</dbReference>
<feature type="transmembrane region" description="Helical" evidence="7">
    <location>
        <begin position="482"/>
        <end position="502"/>
    </location>
</feature>
<evidence type="ECO:0000256" key="1">
    <source>
        <dbReference type="ARBA" id="ARBA00004651"/>
    </source>
</evidence>
<evidence type="ECO:0000313" key="9">
    <source>
        <dbReference type="EMBL" id="AQZ52479.1"/>
    </source>
</evidence>
<dbReference type="Proteomes" id="UP000191135">
    <property type="component" value="Chromosome"/>
</dbReference>
<evidence type="ECO:0000256" key="6">
    <source>
        <dbReference type="SAM" id="MobiDB-lite"/>
    </source>
</evidence>
<gene>
    <name evidence="9" type="ORF">Mame_03167</name>
</gene>
<comment type="subcellular location">
    <subcellularLocation>
        <location evidence="1">Cell membrane</location>
        <topology evidence="1">Multi-pass membrane protein</topology>
    </subcellularLocation>
</comment>
<dbReference type="RefSeq" id="WP_079920857.1">
    <property type="nucleotide sequence ID" value="NZ_AQWH01000006.1"/>
</dbReference>
<evidence type="ECO:0000256" key="5">
    <source>
        <dbReference type="ARBA" id="ARBA00023136"/>
    </source>
</evidence>
<evidence type="ECO:0000259" key="8">
    <source>
        <dbReference type="Pfam" id="PF03772"/>
    </source>
</evidence>
<dbReference type="InterPro" id="IPR052159">
    <property type="entry name" value="Competence_DNA_uptake"/>
</dbReference>
<feature type="transmembrane region" description="Helical" evidence="7">
    <location>
        <begin position="309"/>
        <end position="330"/>
    </location>
</feature>
<dbReference type="EMBL" id="CP020330">
    <property type="protein sequence ID" value="AQZ52479.1"/>
    <property type="molecule type" value="Genomic_DNA"/>
</dbReference>
<feature type="transmembrane region" description="Helical" evidence="7">
    <location>
        <begin position="509"/>
        <end position="528"/>
    </location>
</feature>
<reference evidence="9 10" key="1">
    <citation type="submission" date="2017-03" db="EMBL/GenBank/DDBJ databases">
        <title>Foreign affairs: Plasmid Transfer between Roseobacters and Rhizobia.</title>
        <authorList>
            <person name="Bartling P."/>
            <person name="Bunk B."/>
            <person name="Overmann J."/>
            <person name="Brinkmann H."/>
            <person name="Petersen J."/>
        </authorList>
    </citation>
    <scope>NUCLEOTIDE SEQUENCE [LARGE SCALE GENOMIC DNA]</scope>
    <source>
        <strain evidence="9 10">MACL11</strain>
    </source>
</reference>
<feature type="transmembrane region" description="Helical" evidence="7">
    <location>
        <begin position="452"/>
        <end position="476"/>
    </location>
</feature>
<dbReference type="InterPro" id="IPR004477">
    <property type="entry name" value="ComEC_N"/>
</dbReference>
<dbReference type="STRING" id="1122214.Mame_03167"/>
<dbReference type="PANTHER" id="PTHR30619">
    <property type="entry name" value="DNA INTERNALIZATION/COMPETENCE PROTEIN COMEC/REC2"/>
    <property type="match status" value="1"/>
</dbReference>
<keyword evidence="5 7" id="KW-0472">Membrane</keyword>
<evidence type="ECO:0000313" key="10">
    <source>
        <dbReference type="Proteomes" id="UP000191135"/>
    </source>
</evidence>
<evidence type="ECO:0000256" key="4">
    <source>
        <dbReference type="ARBA" id="ARBA00022989"/>
    </source>
</evidence>
<keyword evidence="3 7" id="KW-0812">Transmembrane</keyword>
<feature type="transmembrane region" description="Helical" evidence="7">
    <location>
        <begin position="399"/>
        <end position="432"/>
    </location>
</feature>
<feature type="region of interest" description="Disordered" evidence="6">
    <location>
        <begin position="755"/>
        <end position="812"/>
    </location>
</feature>
<protein>
    <submittedName>
        <fullName evidence="9">ComEC family competence protein</fullName>
    </submittedName>
</protein>
<dbReference type="PANTHER" id="PTHR30619:SF1">
    <property type="entry name" value="RECOMBINATION PROTEIN 2"/>
    <property type="match status" value="1"/>
</dbReference>
<keyword evidence="10" id="KW-1185">Reference proteome</keyword>
<feature type="transmembrane region" description="Helical" evidence="7">
    <location>
        <begin position="548"/>
        <end position="567"/>
    </location>
</feature>
<keyword evidence="4 7" id="KW-1133">Transmembrane helix</keyword>
<feature type="transmembrane region" description="Helical" evidence="7">
    <location>
        <begin position="92"/>
        <end position="108"/>
    </location>
</feature>
<dbReference type="GO" id="GO:0005886">
    <property type="term" value="C:plasma membrane"/>
    <property type="evidence" value="ECO:0007669"/>
    <property type="project" value="UniProtKB-SubCell"/>
</dbReference>
<feature type="transmembrane region" description="Helical" evidence="7">
    <location>
        <begin position="67"/>
        <end position="85"/>
    </location>
</feature>
<keyword evidence="2" id="KW-1003">Cell membrane</keyword>
<name>A0A1U9Z456_9HYPH</name>
<evidence type="ECO:0000256" key="3">
    <source>
        <dbReference type="ARBA" id="ARBA00022692"/>
    </source>
</evidence>